<dbReference type="InterPro" id="IPR000182">
    <property type="entry name" value="GNAT_dom"/>
</dbReference>
<gene>
    <name evidence="2" type="ORF">ABUW_1427</name>
</gene>
<evidence type="ECO:0000313" key="3">
    <source>
        <dbReference type="Proteomes" id="UP000032746"/>
    </source>
</evidence>
<dbReference type="Gene3D" id="3.40.630.30">
    <property type="match status" value="1"/>
</dbReference>
<accession>A0A0D5YHE5</accession>
<organism evidence="2 3">
    <name type="scientific">Acinetobacter baumannii</name>
    <dbReference type="NCBI Taxonomy" id="470"/>
    <lineage>
        <taxon>Bacteria</taxon>
        <taxon>Pseudomonadati</taxon>
        <taxon>Pseudomonadota</taxon>
        <taxon>Gammaproteobacteria</taxon>
        <taxon>Moraxellales</taxon>
        <taxon>Moraxellaceae</taxon>
        <taxon>Acinetobacter</taxon>
        <taxon>Acinetobacter calcoaceticus/baumannii complex</taxon>
    </lineage>
</organism>
<protein>
    <recommendedName>
        <fullName evidence="1">N-acetyltransferase domain-containing protein</fullName>
    </recommendedName>
</protein>
<reference evidence="3" key="2">
    <citation type="submission" date="2015-03" db="EMBL/GenBank/DDBJ databases">
        <authorList>
            <person name="Gallagher L.A."/>
            <person name="Hayden H.S."/>
            <person name="Weiss E.J."/>
            <person name="Hager K.R."/>
            <person name="Ramage E."/>
            <person name="Radey M.R."/>
            <person name="Bydalek R."/>
            <person name="Manoil C."/>
            <person name="Miller S.I."/>
            <person name="Brittnacher M.J."/>
        </authorList>
    </citation>
    <scope>NUCLEOTIDE SEQUENCE [LARGE SCALE GENOMIC DNA]</scope>
    <source>
        <strain evidence="3">AB5075-UW</strain>
    </source>
</reference>
<dbReference type="EMBL" id="CP008706">
    <property type="protein sequence ID" value="AKA31171.1"/>
    <property type="molecule type" value="Genomic_DNA"/>
</dbReference>
<evidence type="ECO:0000313" key="2">
    <source>
        <dbReference type="EMBL" id="AKA31171.1"/>
    </source>
</evidence>
<name>A0A0D5YHE5_ACIBA</name>
<evidence type="ECO:0000259" key="1">
    <source>
        <dbReference type="PROSITE" id="PS51186"/>
    </source>
</evidence>
<dbReference type="SUPFAM" id="SSF55729">
    <property type="entry name" value="Acyl-CoA N-acyltransferases (Nat)"/>
    <property type="match status" value="1"/>
</dbReference>
<feature type="domain" description="N-acetyltransferase" evidence="1">
    <location>
        <begin position="5"/>
        <end position="154"/>
    </location>
</feature>
<dbReference type="Pfam" id="PF00583">
    <property type="entry name" value="Acetyltransf_1"/>
    <property type="match status" value="1"/>
</dbReference>
<dbReference type="PATRIC" id="fig|470.1345.peg.1386"/>
<dbReference type="Proteomes" id="UP000032746">
    <property type="component" value="Chromosome"/>
</dbReference>
<dbReference type="CDD" id="cd04301">
    <property type="entry name" value="NAT_SF"/>
    <property type="match status" value="1"/>
</dbReference>
<sequence>MRNEMQVRAANLNDLDTLVDFGKRLTKESPIFSKQGFDEQSASDLFEYLIKKHNSIFLALDEYQNPVGTVIGVIETDWRTGHKLAFEQGVYVLPEYRKSNIAKLLVNTFIGWAQLKNADRIQIGTMTGIHADKTVKLYESLGFNLIGYVLEMEV</sequence>
<reference evidence="2 3" key="1">
    <citation type="journal article" date="2015" name="J. Bacteriol.">
        <title>Resources for Genetic and Genomic Analysis of Emerging Pathogen Acinetobacter baumannii.</title>
        <authorList>
            <person name="Gallagher L.A."/>
            <person name="Ramage E."/>
            <person name="Weiss E.J."/>
            <person name="Radey M."/>
            <person name="Hayden H.S."/>
            <person name="Held K.G."/>
            <person name="Huse H.K."/>
            <person name="Zurawski D.V."/>
            <person name="Brittnacher M.J."/>
            <person name="Manoil C."/>
        </authorList>
    </citation>
    <scope>NUCLEOTIDE SEQUENCE [LARGE SCALE GENOMIC DNA]</scope>
    <source>
        <strain evidence="2 3">AB5075-UW</strain>
    </source>
</reference>
<proteinExistence type="predicted"/>
<dbReference type="PROSITE" id="PS51186">
    <property type="entry name" value="GNAT"/>
    <property type="match status" value="1"/>
</dbReference>
<dbReference type="InterPro" id="IPR016181">
    <property type="entry name" value="Acyl_CoA_acyltransferase"/>
</dbReference>
<dbReference type="GO" id="GO:0016747">
    <property type="term" value="F:acyltransferase activity, transferring groups other than amino-acyl groups"/>
    <property type="evidence" value="ECO:0007669"/>
    <property type="project" value="InterPro"/>
</dbReference>
<dbReference type="AlphaFoldDB" id="A0A0D5YHE5"/>